<dbReference type="EMBL" id="LAZR01059340">
    <property type="protein sequence ID" value="KKK67993.1"/>
    <property type="molecule type" value="Genomic_DNA"/>
</dbReference>
<protein>
    <recommendedName>
        <fullName evidence="2">Transglycosylase SLT domain-containing protein</fullName>
    </recommendedName>
</protein>
<evidence type="ECO:0000313" key="1">
    <source>
        <dbReference type="EMBL" id="KKK67993.1"/>
    </source>
</evidence>
<proteinExistence type="predicted"/>
<dbReference type="AlphaFoldDB" id="A0A0F8XGI9"/>
<sequence length="172" mass="20186">MRLLLSLILLCGHLYSGDWAARMDSLIGLEWQAMPDSQRAVVWAAYDWGKERDFRAMGAIYAVESRGDMSVVRLEWNGDESVGPGQNLVRYAAIRTYGQEYTEAQYQEVRNLLTTNLNCSLFHSWKHVMLGLRKFDTRWEVIKWYNGYGAPHEKYPARVFAWLRFLDNKRRK</sequence>
<organism evidence="1">
    <name type="scientific">marine sediment metagenome</name>
    <dbReference type="NCBI Taxonomy" id="412755"/>
    <lineage>
        <taxon>unclassified sequences</taxon>
        <taxon>metagenomes</taxon>
        <taxon>ecological metagenomes</taxon>
    </lineage>
</organism>
<accession>A0A0F8XGI9</accession>
<name>A0A0F8XGI9_9ZZZZ</name>
<comment type="caution">
    <text evidence="1">The sequence shown here is derived from an EMBL/GenBank/DDBJ whole genome shotgun (WGS) entry which is preliminary data.</text>
</comment>
<evidence type="ECO:0008006" key="2">
    <source>
        <dbReference type="Google" id="ProtNLM"/>
    </source>
</evidence>
<reference evidence="1" key="1">
    <citation type="journal article" date="2015" name="Nature">
        <title>Complex archaea that bridge the gap between prokaryotes and eukaryotes.</title>
        <authorList>
            <person name="Spang A."/>
            <person name="Saw J.H."/>
            <person name="Jorgensen S.L."/>
            <person name="Zaremba-Niedzwiedzka K."/>
            <person name="Martijn J."/>
            <person name="Lind A.E."/>
            <person name="van Eijk R."/>
            <person name="Schleper C."/>
            <person name="Guy L."/>
            <person name="Ettema T.J."/>
        </authorList>
    </citation>
    <scope>NUCLEOTIDE SEQUENCE</scope>
</reference>
<gene>
    <name evidence="1" type="ORF">LCGC14_2948510</name>
</gene>